<evidence type="ECO:0000259" key="3">
    <source>
        <dbReference type="PROSITE" id="PS50011"/>
    </source>
</evidence>
<dbReference type="PANTHER" id="PTHR46008:SF20">
    <property type="entry name" value="PROTEIN KINASE DOMAIN-CONTAINING PROTEIN"/>
    <property type="match status" value="1"/>
</dbReference>
<dbReference type="AlphaFoldDB" id="A0A2N9I736"/>
<dbReference type="GO" id="GO:0004672">
    <property type="term" value="F:protein kinase activity"/>
    <property type="evidence" value="ECO:0007669"/>
    <property type="project" value="InterPro"/>
</dbReference>
<dbReference type="Gene3D" id="1.10.510.10">
    <property type="entry name" value="Transferase(Phosphotransferase) domain 1"/>
    <property type="match status" value="1"/>
</dbReference>
<feature type="domain" description="Protein kinase" evidence="3">
    <location>
        <begin position="559"/>
        <end position="850"/>
    </location>
</feature>
<keyword evidence="2" id="KW-0067">ATP-binding</keyword>
<dbReference type="PROSITE" id="PS50011">
    <property type="entry name" value="PROTEIN_KINASE_DOM"/>
    <property type="match status" value="1"/>
</dbReference>
<protein>
    <recommendedName>
        <fullName evidence="3">Protein kinase domain-containing protein</fullName>
    </recommendedName>
</protein>
<evidence type="ECO:0000256" key="2">
    <source>
        <dbReference type="ARBA" id="ARBA00022840"/>
    </source>
</evidence>
<keyword evidence="1" id="KW-0547">Nucleotide-binding</keyword>
<evidence type="ECO:0000256" key="1">
    <source>
        <dbReference type="ARBA" id="ARBA00022741"/>
    </source>
</evidence>
<dbReference type="InterPro" id="IPR011009">
    <property type="entry name" value="Kinase-like_dom_sf"/>
</dbReference>
<dbReference type="InterPro" id="IPR001245">
    <property type="entry name" value="Ser-Thr/Tyr_kinase_cat_dom"/>
</dbReference>
<dbReference type="GO" id="GO:0004523">
    <property type="term" value="F:RNA-DNA hybrid ribonuclease activity"/>
    <property type="evidence" value="ECO:0007669"/>
    <property type="project" value="InterPro"/>
</dbReference>
<dbReference type="GO" id="GO:0003676">
    <property type="term" value="F:nucleic acid binding"/>
    <property type="evidence" value="ECO:0007669"/>
    <property type="project" value="InterPro"/>
</dbReference>
<dbReference type="GO" id="GO:0005524">
    <property type="term" value="F:ATP binding"/>
    <property type="evidence" value="ECO:0007669"/>
    <property type="project" value="UniProtKB-KW"/>
</dbReference>
<gene>
    <name evidence="4" type="ORF">FSB_LOCUS48110</name>
</gene>
<dbReference type="SUPFAM" id="SSF53098">
    <property type="entry name" value="Ribonuclease H-like"/>
    <property type="match status" value="1"/>
</dbReference>
<dbReference type="CDD" id="cd06222">
    <property type="entry name" value="RNase_H_like"/>
    <property type="match status" value="1"/>
</dbReference>
<dbReference type="PANTHER" id="PTHR46008">
    <property type="entry name" value="LEAF RUST 10 DISEASE-RESISTANCE LOCUS RECEPTOR-LIKE PROTEIN KINASE-LIKE 1.4"/>
    <property type="match status" value="1"/>
</dbReference>
<dbReference type="SUPFAM" id="SSF56112">
    <property type="entry name" value="Protein kinase-like (PK-like)"/>
    <property type="match status" value="1"/>
</dbReference>
<name>A0A2N9I736_FAGSY</name>
<proteinExistence type="predicted"/>
<evidence type="ECO:0000313" key="4">
    <source>
        <dbReference type="EMBL" id="SPD20228.1"/>
    </source>
</evidence>
<dbReference type="InterPro" id="IPR012337">
    <property type="entry name" value="RNaseH-like_sf"/>
</dbReference>
<reference evidence="4" key="1">
    <citation type="submission" date="2018-02" db="EMBL/GenBank/DDBJ databases">
        <authorList>
            <person name="Cohen D.B."/>
            <person name="Kent A.D."/>
        </authorList>
    </citation>
    <scope>NUCLEOTIDE SEQUENCE</scope>
</reference>
<accession>A0A2N9I736</accession>
<dbReference type="SMART" id="SM00220">
    <property type="entry name" value="S_TKc"/>
    <property type="match status" value="1"/>
</dbReference>
<dbReference type="Pfam" id="PF07714">
    <property type="entry name" value="PK_Tyr_Ser-Thr"/>
    <property type="match status" value="1"/>
</dbReference>
<dbReference type="InterPro" id="IPR000719">
    <property type="entry name" value="Prot_kinase_dom"/>
</dbReference>
<dbReference type="InterPro" id="IPR044730">
    <property type="entry name" value="RNase_H-like_dom_plant"/>
</dbReference>
<dbReference type="InterPro" id="IPR008271">
    <property type="entry name" value="Ser/Thr_kinase_AS"/>
</dbReference>
<organism evidence="4">
    <name type="scientific">Fagus sylvatica</name>
    <name type="common">Beechnut</name>
    <dbReference type="NCBI Taxonomy" id="28930"/>
    <lineage>
        <taxon>Eukaryota</taxon>
        <taxon>Viridiplantae</taxon>
        <taxon>Streptophyta</taxon>
        <taxon>Embryophyta</taxon>
        <taxon>Tracheophyta</taxon>
        <taxon>Spermatophyta</taxon>
        <taxon>Magnoliopsida</taxon>
        <taxon>eudicotyledons</taxon>
        <taxon>Gunneridae</taxon>
        <taxon>Pentapetalae</taxon>
        <taxon>rosids</taxon>
        <taxon>fabids</taxon>
        <taxon>Fagales</taxon>
        <taxon>Fagaceae</taxon>
        <taxon>Fagus</taxon>
    </lineage>
</organism>
<dbReference type="InterPro" id="IPR002156">
    <property type="entry name" value="RNaseH_domain"/>
</dbReference>
<dbReference type="Pfam" id="PF13456">
    <property type="entry name" value="RVT_3"/>
    <property type="match status" value="1"/>
</dbReference>
<sequence length="850" mass="96099">MSPINDVADFFHVASDVSRMFERQHAVGNLHGVRMNVTGPAISHVMFADDIMIFAKANRREVEVVDDCLESYCQWSGQLVNRGKSGLFFSKRVHRNWKRWIRAELQMTRLPLDAFYLGSPLFSSKSKTKDFKFLIERIDSKLKGWRCKSLSWAGRKTLITSVAQAIPTYSFSTAAVPSTICNKLDATSRRFWWNPKKLNGSYLAWKSWDVLCLPKAASGLGFRQANVFNQALLAKLTWLIASKKKSLCLDALRSKYKVKEDWLGQDPRKNASPLWKAIEKLKCVILKGACFVVGSGEAIDFWKDPWIPWIADFKPKPRDPNILCEPLKVADLIVHGSNTWNFDLLSNIVDNESMAAIAKVILPANRAPNHLVWTMEESGKFTVKSAASMLSQVTTKHQQILSSRFGMESLLCPLCHLEDESYSHLFLNCSKVKPIWFGLKWSLHSARLPLVSGADFLKFVINPPINLACSLDTKLIKAQTTIHLALTLDCIWNLRNQVVQNAQKFNLLAVLTNLELRIQEHCQSFLTTGNQHINNLVVWSPPPPRVVKLNVDAGLTTDNASIAVVARDSFGNILQCWSKSCNTTDPCIAEALAIDWALQLARLEKFLDIQVEGDAQVCINAINGGVPILWRTLWPKRPLPLPLAFIVTTPISLPLFMRLGLEIWGKLREGRQLAVKLLYEYNRKRVEQFMNEIAILTRLRHQNLVSLYGCTSRHSRELLLVYEYVPNGTVADHFHGERAKPGAFPLLTRMNIAIETATALLYLHASDIIHRDVKTNNILLDNNFSVKVADFGISRLFPNDVTHVSTAPQGTPGYVDPEYHECYQLTEKSDAFSFGVFLIAYIIKLITRHH</sequence>
<dbReference type="EMBL" id="OIVN01004977">
    <property type="protein sequence ID" value="SPD20228.1"/>
    <property type="molecule type" value="Genomic_DNA"/>
</dbReference>
<dbReference type="PROSITE" id="PS00108">
    <property type="entry name" value="PROTEIN_KINASE_ST"/>
    <property type="match status" value="1"/>
</dbReference>